<dbReference type="GO" id="GO:0005506">
    <property type="term" value="F:iron ion binding"/>
    <property type="evidence" value="ECO:0007669"/>
    <property type="project" value="InterPro"/>
</dbReference>
<evidence type="ECO:0000313" key="1">
    <source>
        <dbReference type="EMBL" id="CAD9263412.1"/>
    </source>
</evidence>
<protein>
    <recommendedName>
        <fullName evidence="2">Cytochrome P450</fullName>
    </recommendedName>
</protein>
<organism evidence="1">
    <name type="scientific">Phaeomonas parva</name>
    <dbReference type="NCBI Taxonomy" id="124430"/>
    <lineage>
        <taxon>Eukaryota</taxon>
        <taxon>Sar</taxon>
        <taxon>Stramenopiles</taxon>
        <taxon>Ochrophyta</taxon>
        <taxon>Pinguiophyceae</taxon>
        <taxon>Pinguiochrysidales</taxon>
        <taxon>Pinguiochrysidaceae</taxon>
        <taxon>Phaeomonas</taxon>
    </lineage>
</organism>
<dbReference type="GO" id="GO:0020037">
    <property type="term" value="F:heme binding"/>
    <property type="evidence" value="ECO:0007669"/>
    <property type="project" value="InterPro"/>
</dbReference>
<dbReference type="EMBL" id="HBGJ01034368">
    <property type="protein sequence ID" value="CAD9263412.1"/>
    <property type="molecule type" value="Transcribed_RNA"/>
</dbReference>
<name>A0A7S1UEF0_9STRA</name>
<sequence length="217" mass="23587">MTVAELDEVDENRPNPQELLPLLTSACVGGGEIFPLLLEWCVRRLALQPEVQDALRVAGGDGPLMRRVVAQVMRQCPYSPALGPPRKVLYDVDVEDHHYTLPEGALLFVMHPGLERGSALPPPLRIRGDGGAADEEEQAVALRMFGAGPRSCIAAETSFAFLGQALALVLKKWRWSLPGYEDGGDDADHLARDLLAYTGDGSLLVPLHDTPLKFESV</sequence>
<dbReference type="GO" id="GO:0016705">
    <property type="term" value="F:oxidoreductase activity, acting on paired donors, with incorporation or reduction of molecular oxygen"/>
    <property type="evidence" value="ECO:0007669"/>
    <property type="project" value="InterPro"/>
</dbReference>
<gene>
    <name evidence="1" type="ORF">PPAR1163_LOCUS21795</name>
</gene>
<accession>A0A7S1UEF0</accession>
<reference evidence="1" key="1">
    <citation type="submission" date="2021-01" db="EMBL/GenBank/DDBJ databases">
        <authorList>
            <person name="Corre E."/>
            <person name="Pelletier E."/>
            <person name="Niang G."/>
            <person name="Scheremetjew M."/>
            <person name="Finn R."/>
            <person name="Kale V."/>
            <person name="Holt S."/>
            <person name="Cochrane G."/>
            <person name="Meng A."/>
            <person name="Brown T."/>
            <person name="Cohen L."/>
        </authorList>
    </citation>
    <scope>NUCLEOTIDE SEQUENCE</scope>
    <source>
        <strain evidence="1">CCMP2877</strain>
    </source>
</reference>
<evidence type="ECO:0008006" key="2">
    <source>
        <dbReference type="Google" id="ProtNLM"/>
    </source>
</evidence>
<dbReference type="Gene3D" id="1.10.630.10">
    <property type="entry name" value="Cytochrome P450"/>
    <property type="match status" value="1"/>
</dbReference>
<dbReference type="InterPro" id="IPR036396">
    <property type="entry name" value="Cyt_P450_sf"/>
</dbReference>
<dbReference type="GO" id="GO:0004497">
    <property type="term" value="F:monooxygenase activity"/>
    <property type="evidence" value="ECO:0007669"/>
    <property type="project" value="InterPro"/>
</dbReference>
<dbReference type="AlphaFoldDB" id="A0A7S1UEF0"/>
<dbReference type="SUPFAM" id="SSF48264">
    <property type="entry name" value="Cytochrome P450"/>
    <property type="match status" value="1"/>
</dbReference>
<proteinExistence type="predicted"/>